<accession>A0A1S6IMX0</accession>
<dbReference type="Proteomes" id="UP000188993">
    <property type="component" value="Chromosome"/>
</dbReference>
<dbReference type="SUPFAM" id="SSF158504">
    <property type="entry name" value="BH2638-like"/>
    <property type="match status" value="1"/>
</dbReference>
<dbReference type="OrthoDB" id="1649074at2"/>
<dbReference type="Gene3D" id="1.10.220.80">
    <property type="entry name" value="BH2638-like"/>
    <property type="match status" value="1"/>
</dbReference>
<dbReference type="PIRSF" id="PIRSF037260">
    <property type="entry name" value="UPF0223"/>
    <property type="match status" value="1"/>
</dbReference>
<evidence type="ECO:0000313" key="1">
    <source>
        <dbReference type="EMBL" id="AQS52904.1"/>
    </source>
</evidence>
<reference evidence="1 2" key="1">
    <citation type="journal article" date="2014" name="Int. J. Syst. Evol. Microbiol.">
        <title>Jeotgalibaca dankookensis gen. nov., sp. nov., a member of the family Carnobacteriaceae, isolated from seujeot (Korean traditional food).</title>
        <authorList>
            <person name="Lee D.G."/>
            <person name="Trujillo M.E."/>
            <person name="Kang H."/>
            <person name="Ahn T.Y."/>
        </authorList>
    </citation>
    <scope>NUCLEOTIDE SEQUENCE [LARGE SCALE GENOMIC DNA]</scope>
    <source>
        <strain evidence="1 2">EX-07</strain>
    </source>
</reference>
<dbReference type="KEGG" id="jda:BW727_100511"/>
<name>A0A1S6IMX0_9LACT</name>
<dbReference type="InterPro" id="IPR023324">
    <property type="entry name" value="BH2638-like_sf"/>
</dbReference>
<dbReference type="STRING" id="708126.BW727_100511"/>
<dbReference type="NCBIfam" id="NF003353">
    <property type="entry name" value="PRK04387.1"/>
    <property type="match status" value="1"/>
</dbReference>
<dbReference type="RefSeq" id="WP_062467674.1">
    <property type="nucleotide sequence ID" value="NZ_BBYN01000001.1"/>
</dbReference>
<sequence length="90" mass="10590">MNNYNYPLDLQWTREELQIVISTWNAVEAAYEGGVDREDFIKKYRLFKKVVPSKGEEKQLGNQFEKVSGYSLYRVVKAAQTEVKKINIRE</sequence>
<protein>
    <submittedName>
        <fullName evidence="1">Uncharacterized protein</fullName>
    </submittedName>
</protein>
<dbReference type="EMBL" id="CP019728">
    <property type="protein sequence ID" value="AQS52904.1"/>
    <property type="molecule type" value="Genomic_DNA"/>
</dbReference>
<keyword evidence="2" id="KW-1185">Reference proteome</keyword>
<organism evidence="1 2">
    <name type="scientific">Jeotgalibaca dankookensis</name>
    <dbReference type="NCBI Taxonomy" id="708126"/>
    <lineage>
        <taxon>Bacteria</taxon>
        <taxon>Bacillati</taxon>
        <taxon>Bacillota</taxon>
        <taxon>Bacilli</taxon>
        <taxon>Lactobacillales</taxon>
        <taxon>Carnobacteriaceae</taxon>
        <taxon>Jeotgalibaca</taxon>
    </lineage>
</organism>
<gene>
    <name evidence="1" type="ORF">BW727_100511</name>
</gene>
<dbReference type="InterPro" id="IPR007920">
    <property type="entry name" value="UPF0223"/>
</dbReference>
<dbReference type="AlphaFoldDB" id="A0A1S6IMX0"/>
<evidence type="ECO:0000313" key="2">
    <source>
        <dbReference type="Proteomes" id="UP000188993"/>
    </source>
</evidence>
<dbReference type="Pfam" id="PF05256">
    <property type="entry name" value="UPF0223"/>
    <property type="match status" value="1"/>
</dbReference>
<proteinExistence type="predicted"/>